<evidence type="ECO:0000256" key="1">
    <source>
        <dbReference type="SAM" id="SignalP"/>
    </source>
</evidence>
<dbReference type="EMBL" id="FQYK01000003">
    <property type="protein sequence ID" value="SHI68196.1"/>
    <property type="molecule type" value="Genomic_DNA"/>
</dbReference>
<sequence length="292" mass="33649">MKKLLLIILLCSSLLVSSQETLEIIGTIVNSQNSPVSSASVSIPAAFLRTTTDQEGQFNLSLENVNYKIDDIIKISSTAADETINMTIGDYMKLNKKQIVLNDGSATDKRNKEKIATTKEERFEYTEAKKTLLTLNKVKQGNKISIKNYRGQTFFDERVETESLLSKEFDLNFLKDGNYFFEIEKDIQIDIIPFTISFEKGIIFLKNKENTLFKPHVKFENESVKLTQLSPNKEPVTVNIYGDYYNTYELIYTETIRDEQDIKRLYKLEKGNFKIVIKSNNKEYATLINNYD</sequence>
<dbReference type="SUPFAM" id="SSF49464">
    <property type="entry name" value="Carboxypeptidase regulatory domain-like"/>
    <property type="match status" value="1"/>
</dbReference>
<keyword evidence="1" id="KW-0732">Signal</keyword>
<name>A0A1M6D4N5_9FLAO</name>
<reference evidence="2 3" key="1">
    <citation type="submission" date="2016-11" db="EMBL/GenBank/DDBJ databases">
        <authorList>
            <person name="Jaros S."/>
            <person name="Januszkiewicz K."/>
            <person name="Wedrychowicz H."/>
        </authorList>
    </citation>
    <scope>NUCLEOTIDE SEQUENCE [LARGE SCALE GENOMIC DNA]</scope>
    <source>
        <strain evidence="2 3">CGMCC 1.12213</strain>
    </source>
</reference>
<feature type="chain" id="PRO_5009916588" description="CarboxypepD_reg-like domain-containing protein" evidence="1">
    <location>
        <begin position="19"/>
        <end position="292"/>
    </location>
</feature>
<evidence type="ECO:0000313" key="2">
    <source>
        <dbReference type="EMBL" id="SHI68196.1"/>
    </source>
</evidence>
<dbReference type="AlphaFoldDB" id="A0A1M6D4N5"/>
<accession>A0A1M6D4N5</accession>
<dbReference type="InterPro" id="IPR008969">
    <property type="entry name" value="CarboxyPept-like_regulatory"/>
</dbReference>
<evidence type="ECO:0000313" key="3">
    <source>
        <dbReference type="Proteomes" id="UP000184396"/>
    </source>
</evidence>
<organism evidence="2 3">
    <name type="scientific">Algibacter luteus</name>
    <dbReference type="NCBI Taxonomy" id="1178825"/>
    <lineage>
        <taxon>Bacteria</taxon>
        <taxon>Pseudomonadati</taxon>
        <taxon>Bacteroidota</taxon>
        <taxon>Flavobacteriia</taxon>
        <taxon>Flavobacteriales</taxon>
        <taxon>Flavobacteriaceae</taxon>
        <taxon>Algibacter</taxon>
    </lineage>
</organism>
<protein>
    <recommendedName>
        <fullName evidence="4">CarboxypepD_reg-like domain-containing protein</fullName>
    </recommendedName>
</protein>
<gene>
    <name evidence="2" type="ORF">SAMN05216261_1361</name>
</gene>
<evidence type="ECO:0008006" key="4">
    <source>
        <dbReference type="Google" id="ProtNLM"/>
    </source>
</evidence>
<dbReference type="RefSeq" id="WP_019388400.1">
    <property type="nucleotide sequence ID" value="NZ_ALIH01000013.1"/>
</dbReference>
<feature type="signal peptide" evidence="1">
    <location>
        <begin position="1"/>
        <end position="18"/>
    </location>
</feature>
<dbReference type="OrthoDB" id="1122048at2"/>
<dbReference type="Proteomes" id="UP000184396">
    <property type="component" value="Unassembled WGS sequence"/>
</dbReference>
<proteinExistence type="predicted"/>
<keyword evidence="3" id="KW-1185">Reference proteome</keyword>